<dbReference type="SUPFAM" id="SSF159245">
    <property type="entry name" value="AttH-like"/>
    <property type="match status" value="1"/>
</dbReference>
<dbReference type="InterPro" id="IPR055492">
    <property type="entry name" value="DUF7064"/>
</dbReference>
<evidence type="ECO:0000256" key="1">
    <source>
        <dbReference type="SAM" id="MobiDB-lite"/>
    </source>
</evidence>
<reference evidence="3" key="1">
    <citation type="submission" date="2014-01" db="EMBL/GenBank/DDBJ databases">
        <authorList>
            <person name="Brown-Elliot B."/>
            <person name="Wallace R."/>
            <person name="Lenaerts A."/>
            <person name="Ordway D."/>
            <person name="DeGroote M.A."/>
            <person name="Parker T."/>
            <person name="Sizemore C."/>
            <person name="Tallon L.J."/>
            <person name="Sadzewicz L.K."/>
            <person name="Sengamalay N."/>
            <person name="Fraser C.M."/>
            <person name="Hine E."/>
            <person name="Shefchek K.A."/>
            <person name="Das S.P."/>
            <person name="Tettelin H."/>
        </authorList>
    </citation>
    <scope>NUCLEOTIDE SEQUENCE [LARGE SCALE GENOMIC DNA]</scope>
    <source>
        <strain evidence="3">4042</strain>
    </source>
</reference>
<protein>
    <recommendedName>
        <fullName evidence="2">DUF7064 domain-containing protein</fullName>
    </recommendedName>
</protein>
<comment type="caution">
    <text evidence="3">The sequence shown here is derived from an EMBL/GenBank/DDBJ whole genome shotgun (WGS) entry which is preliminary data.</text>
</comment>
<dbReference type="InterPro" id="IPR027417">
    <property type="entry name" value="P-loop_NTPase"/>
</dbReference>
<dbReference type="EMBL" id="JAOB01000042">
    <property type="protein sequence ID" value="EUA42268.1"/>
    <property type="molecule type" value="Genomic_DNA"/>
</dbReference>
<dbReference type="Gene3D" id="3.40.50.300">
    <property type="entry name" value="P-loop containing nucleotide triphosphate hydrolases"/>
    <property type="match status" value="1"/>
</dbReference>
<feature type="domain" description="DUF7064" evidence="2">
    <location>
        <begin position="53"/>
        <end position="151"/>
    </location>
</feature>
<sequence>MTWATDGTPYRYRLTTRYEIPCRVSGSVTVEDTEYMLDEVPGQRDHSWGVRDWWAMDWLWSALHLDDGTHLHGVDIRIPGAPKLCVGYLQQKDRQLVELHTVTSRESFDSNGLPVAATVSVEPGDIAATAAVRGHAPLLLVADDGRVSQFPARGSPRPQPMAVTGLVGWNGTAPDGSRRRPEPIEASRPKQSGPGPIVVMGVSGSGKSTVGAALARRLGSRSRMPTHSTRARISPKWPPVSR</sequence>
<name>X8BGE4_MYCXE</name>
<proteinExistence type="predicted"/>
<feature type="compositionally biased region" description="Basic and acidic residues" evidence="1">
    <location>
        <begin position="176"/>
        <end position="188"/>
    </location>
</feature>
<dbReference type="AlphaFoldDB" id="X8BGE4"/>
<dbReference type="Pfam" id="PF23212">
    <property type="entry name" value="DUF7064"/>
    <property type="match status" value="1"/>
</dbReference>
<evidence type="ECO:0000313" key="3">
    <source>
        <dbReference type="EMBL" id="EUA42268.1"/>
    </source>
</evidence>
<feature type="compositionally biased region" description="Low complexity" evidence="1">
    <location>
        <begin position="211"/>
        <end position="223"/>
    </location>
</feature>
<gene>
    <name evidence="3" type="ORF">I553_6128</name>
</gene>
<dbReference type="PATRIC" id="fig|1299334.3.peg.4289"/>
<feature type="region of interest" description="Disordered" evidence="1">
    <location>
        <begin position="151"/>
        <end position="242"/>
    </location>
</feature>
<dbReference type="SUPFAM" id="SSF52540">
    <property type="entry name" value="P-loop containing nucleoside triphosphate hydrolases"/>
    <property type="match status" value="1"/>
</dbReference>
<organism evidence="3">
    <name type="scientific">Mycobacterium xenopi 4042</name>
    <dbReference type="NCBI Taxonomy" id="1299334"/>
    <lineage>
        <taxon>Bacteria</taxon>
        <taxon>Bacillati</taxon>
        <taxon>Actinomycetota</taxon>
        <taxon>Actinomycetes</taxon>
        <taxon>Mycobacteriales</taxon>
        <taxon>Mycobacteriaceae</taxon>
        <taxon>Mycobacterium</taxon>
    </lineage>
</organism>
<accession>X8BGE4</accession>
<evidence type="ECO:0000259" key="2">
    <source>
        <dbReference type="Pfam" id="PF23212"/>
    </source>
</evidence>